<organism evidence="2 3">
    <name type="scientific">Pseudozyma flocculosa</name>
    <dbReference type="NCBI Taxonomy" id="84751"/>
    <lineage>
        <taxon>Eukaryota</taxon>
        <taxon>Fungi</taxon>
        <taxon>Dikarya</taxon>
        <taxon>Basidiomycota</taxon>
        <taxon>Ustilaginomycotina</taxon>
        <taxon>Ustilaginomycetes</taxon>
        <taxon>Ustilaginales</taxon>
        <taxon>Ustilaginaceae</taxon>
        <taxon>Pseudozyma</taxon>
    </lineage>
</organism>
<feature type="compositionally biased region" description="Polar residues" evidence="1">
    <location>
        <begin position="69"/>
        <end position="81"/>
    </location>
</feature>
<dbReference type="AlphaFoldDB" id="A0A5C3F8K4"/>
<evidence type="ECO:0000256" key="1">
    <source>
        <dbReference type="SAM" id="MobiDB-lite"/>
    </source>
</evidence>
<sequence>MTGRRKNLRDWLVPVQAQPSNKRHKPEIITIDDDSEDGSRPRRQADAASSSTQASTSARDNGQGDKCETQPSGEASGSGAVSTRIECQGKEQQLLVVDSDDHSRDVDGKANDMAPDQTANNGEPNTTREATSSDAQRRRRSQQMRNDEYAYLARLAYIDKRPATTFPIVVRQNGLLFSTLDMTTNFLKRKSATLPKGWSYAIATDYLRIQALRELVRIKLIGLDRDAFEQHCSSQLYQCNRDHLRAIGAWRQKATSAVPNTPEGRAADIFAAVAAADSAALVKRLRLEGGPSDGAFVAALKGSTVWPPQLSRGLVVAGAIPVAAPSSAATPVVGTPSSAATPVVGTPSSAATPVVGTAPSPAATPVVGTAPSPAATPVVGTAPSSAATPVVGTAPSSAATPVVGTAPSPAITPVVGTAPSSAITPVVGTAPSPAATPAASTSLIAAEGSKERSRCRPMETQMYVRLVKDAVGGEADPRNWQPVRAPDGLLFCCPDGGWHDFAKRKGTYPEPWSFENSKIYWQLQALRQILIFATHPPTDAAVSAFARITSEPTFRVFRDELIAVVEARLLKLGGPKESAFISQVKGDKHPYIACLPEPPSPQGQSTIPGSWELGTPSGDRARAQIGQLRPAIVSSSDAKELLLYSWTRFQMIHYIRAAFAASNEKIRSPMDHILVSECATILVEVIKMQKEPWLLRLDDVRPTGALKGYDRQVEVIVKNLRDPRLKGLCKCGRALQEGICPDQELHRATWRAQTQARRGKSVNLVRNRIVTTTRRILAKPSLGPRQIMGGDEDRDEADDDLDEDDSDLGDDNSDDEDDSDLGDDNSDDEGDESDLRDNNLALREAKKRELWAALGTWVYKAIVEGKGLCKYCGAVLCLYGPTPLASTSCSNIVVQPAVDVAPMTAAERLQAKEWLKVRRKQNKAWQAIHPTRKRKPWLLTEDEGLALIASRWIGHGKIVDCYGLEQPLEWSSIDRIDSDKPYQNDNVRMMLAGLNLLKREHDDTQGMAYLAHLRGAFAPGPPVPSPSP</sequence>
<name>A0A5C3F8K4_9BASI</name>
<dbReference type="Proteomes" id="UP000323386">
    <property type="component" value="Unassembled WGS sequence"/>
</dbReference>
<evidence type="ECO:0000313" key="3">
    <source>
        <dbReference type="Proteomes" id="UP000323386"/>
    </source>
</evidence>
<dbReference type="EMBL" id="OOIP01000022">
    <property type="protein sequence ID" value="SPO40794.1"/>
    <property type="molecule type" value="Genomic_DNA"/>
</dbReference>
<protein>
    <submittedName>
        <fullName evidence="2">Uncharacterized protein</fullName>
    </submittedName>
</protein>
<feature type="region of interest" description="Disordered" evidence="1">
    <location>
        <begin position="1"/>
        <end position="144"/>
    </location>
</feature>
<gene>
    <name evidence="2" type="ORF">PSFLO_06276</name>
</gene>
<evidence type="ECO:0000313" key="2">
    <source>
        <dbReference type="EMBL" id="SPO40794.1"/>
    </source>
</evidence>
<keyword evidence="3" id="KW-1185">Reference proteome</keyword>
<proteinExistence type="predicted"/>
<feature type="compositionally biased region" description="Low complexity" evidence="1">
    <location>
        <begin position="46"/>
        <end position="60"/>
    </location>
</feature>
<accession>A0A5C3F8K4</accession>
<feature type="compositionally biased region" description="Acidic residues" evidence="1">
    <location>
        <begin position="790"/>
        <end position="832"/>
    </location>
</feature>
<feature type="compositionally biased region" description="Polar residues" evidence="1">
    <location>
        <begin position="117"/>
        <end position="134"/>
    </location>
</feature>
<reference evidence="2 3" key="1">
    <citation type="submission" date="2018-03" db="EMBL/GenBank/DDBJ databases">
        <authorList>
            <person name="Guldener U."/>
        </authorList>
    </citation>
    <scope>NUCLEOTIDE SEQUENCE [LARGE SCALE GENOMIC DNA]</scope>
    <source>
        <strain evidence="2 3">DAOM196992</strain>
    </source>
</reference>
<feature type="region of interest" description="Disordered" evidence="1">
    <location>
        <begin position="781"/>
        <end position="838"/>
    </location>
</feature>
<feature type="compositionally biased region" description="Basic and acidic residues" evidence="1">
    <location>
        <begin position="99"/>
        <end position="110"/>
    </location>
</feature>